<dbReference type="InterPro" id="IPR052158">
    <property type="entry name" value="INH-QAR"/>
</dbReference>
<evidence type="ECO:0000259" key="1">
    <source>
        <dbReference type="Pfam" id="PF01965"/>
    </source>
</evidence>
<gene>
    <name evidence="2" type="ORF">EPA93_10370</name>
</gene>
<dbReference type="GO" id="GO:0006355">
    <property type="term" value="P:regulation of DNA-templated transcription"/>
    <property type="evidence" value="ECO:0007669"/>
    <property type="project" value="TreeGrafter"/>
</dbReference>
<dbReference type="CDD" id="cd03139">
    <property type="entry name" value="GATase1_PfpI_2"/>
    <property type="match status" value="1"/>
</dbReference>
<dbReference type="PANTHER" id="PTHR43130:SF2">
    <property type="entry name" value="DJ-1_PFPI DOMAIN-CONTAINING PROTEIN"/>
    <property type="match status" value="1"/>
</dbReference>
<reference evidence="2 3" key="1">
    <citation type="submission" date="2019-01" db="EMBL/GenBank/DDBJ databases">
        <title>Ktedonosporobacter rubrisoli SCAWS-G2.</title>
        <authorList>
            <person name="Huang Y."/>
            <person name="Yan B."/>
        </authorList>
    </citation>
    <scope>NUCLEOTIDE SEQUENCE [LARGE SCALE GENOMIC DNA]</scope>
    <source>
        <strain evidence="2 3">SCAWS-G2</strain>
    </source>
</reference>
<dbReference type="Pfam" id="PF01965">
    <property type="entry name" value="DJ-1_PfpI"/>
    <property type="match status" value="1"/>
</dbReference>
<dbReference type="RefSeq" id="WP_129887129.1">
    <property type="nucleotide sequence ID" value="NZ_CP035758.1"/>
</dbReference>
<dbReference type="OrthoDB" id="6382410at2"/>
<protein>
    <submittedName>
        <fullName evidence="2">DJ-1/PfpI family protein</fullName>
    </submittedName>
</protein>
<keyword evidence="3" id="KW-1185">Reference proteome</keyword>
<dbReference type="AlphaFoldDB" id="A0A4P6JMU7"/>
<organism evidence="2 3">
    <name type="scientific">Ktedonosporobacter rubrisoli</name>
    <dbReference type="NCBI Taxonomy" id="2509675"/>
    <lineage>
        <taxon>Bacteria</taxon>
        <taxon>Bacillati</taxon>
        <taxon>Chloroflexota</taxon>
        <taxon>Ktedonobacteria</taxon>
        <taxon>Ktedonobacterales</taxon>
        <taxon>Ktedonosporobacteraceae</taxon>
        <taxon>Ktedonosporobacter</taxon>
    </lineage>
</organism>
<name>A0A4P6JMU7_KTERU</name>
<accession>A0A4P6JMU7</accession>
<proteinExistence type="predicted"/>
<dbReference type="EMBL" id="CP035758">
    <property type="protein sequence ID" value="QBD76390.1"/>
    <property type="molecule type" value="Genomic_DNA"/>
</dbReference>
<dbReference type="KEGG" id="kbs:EPA93_10370"/>
<dbReference type="InterPro" id="IPR002818">
    <property type="entry name" value="DJ-1/PfpI"/>
</dbReference>
<dbReference type="Gene3D" id="3.40.50.880">
    <property type="match status" value="1"/>
</dbReference>
<evidence type="ECO:0000313" key="2">
    <source>
        <dbReference type="EMBL" id="QBD76390.1"/>
    </source>
</evidence>
<dbReference type="SUPFAM" id="SSF52317">
    <property type="entry name" value="Class I glutamine amidotransferase-like"/>
    <property type="match status" value="1"/>
</dbReference>
<evidence type="ECO:0000313" key="3">
    <source>
        <dbReference type="Proteomes" id="UP000290365"/>
    </source>
</evidence>
<dbReference type="Proteomes" id="UP000290365">
    <property type="component" value="Chromosome"/>
</dbReference>
<sequence length="226" mass="24072">MQIAILLYEGLTALDAVGPYEVLSRLPETSLRFVARQSGLKRTDTAGALALNADYSLEDVPHPDILVIPGGMAGTFAAAKDQLVLSWIQAAHATSQWTTSVCSGALLLGAAGLLKGLTATTHWAAQAALEQYGATYLPERFIQHGKLITAAGVSAGIDMAFYLAAQIAGPEMARAIQLEIEYDPQPPFDAGSLQKASQTTIDLTRQLLQQQAAQEQARMAQRAHKS</sequence>
<dbReference type="InterPro" id="IPR029062">
    <property type="entry name" value="Class_I_gatase-like"/>
</dbReference>
<feature type="domain" description="DJ-1/PfpI" evidence="1">
    <location>
        <begin position="2"/>
        <end position="164"/>
    </location>
</feature>
<dbReference type="PANTHER" id="PTHR43130">
    <property type="entry name" value="ARAC-FAMILY TRANSCRIPTIONAL REGULATOR"/>
    <property type="match status" value="1"/>
</dbReference>